<feature type="transmembrane region" description="Helical" evidence="1">
    <location>
        <begin position="180"/>
        <end position="200"/>
    </location>
</feature>
<keyword evidence="1" id="KW-0472">Membrane</keyword>
<protein>
    <submittedName>
        <fullName evidence="4">Ferrous iron transport protein B</fullName>
    </submittedName>
</protein>
<dbReference type="RefSeq" id="WP_006310611.1">
    <property type="nucleotide sequence ID" value="NZ_ARZA01000091.1"/>
</dbReference>
<feature type="transmembrane region" description="Helical" evidence="1">
    <location>
        <begin position="220"/>
        <end position="238"/>
    </location>
</feature>
<dbReference type="InterPro" id="IPR011640">
    <property type="entry name" value="Fe2_transport_prot_B_C"/>
</dbReference>
<keyword evidence="5" id="KW-1185">Reference proteome</keyword>
<sequence>MEDTNNVQYNKIENLINDAAKTDESFGDNIVTSIYKKAEELANEVVTVDANKRSKWEKRLDDVLTSRLFGYPIMLLLLGLIFWITIEGANVPSAMLANLFFGFEEKITDFFMYINAPSWLHGLLVLGVYRTLAWVISVMLPPMAIFFPLFTLFEDLGYLPRVAFNLDNAFRKAGTHGKQALTMSMGFGCNAAGVIACRIIDSPRERLIATITNNFVPCNGRFPTLIAISMIFIGLGASSKIGSLLASLSVVGMILIGIIVTLLVSKFLSTTFLKGVPSSFTLELPPYRKPQIGRILIRSLIDRTLFVLGRAIMVAAPAGAITWIVANVTIGGVSILNHVAGFLDPFAMLLGLDGFILMAFILGLPANEIVLPILIMSYMSQGAMLELDSLEALRNLLLENGWTWVTGLNFMLFSLLHFPCGTTLLTIKKETNSNKWPLFTFLLTTIIAILVTFIINMIATLIGIV</sequence>
<feature type="domain" description="Nucleoside transporter/FeoB GTPase Gate" evidence="3">
    <location>
        <begin position="138"/>
        <end position="229"/>
    </location>
</feature>
<feature type="transmembrane region" description="Helical" evidence="1">
    <location>
        <begin position="244"/>
        <end position="264"/>
    </location>
</feature>
<dbReference type="STRING" id="1304284.L21TH_0945"/>
<feature type="transmembrane region" description="Helical" evidence="1">
    <location>
        <begin position="68"/>
        <end position="86"/>
    </location>
</feature>
<dbReference type="Proteomes" id="UP000013378">
    <property type="component" value="Unassembled WGS sequence"/>
</dbReference>
<feature type="transmembrane region" description="Helical" evidence="1">
    <location>
        <begin position="134"/>
        <end position="153"/>
    </location>
</feature>
<name>R1AV51_9FIRM</name>
<dbReference type="Pfam" id="PF07664">
    <property type="entry name" value="FeoB_C"/>
    <property type="match status" value="1"/>
</dbReference>
<dbReference type="EMBL" id="ARZA01000091">
    <property type="protein sequence ID" value="EOD01043.1"/>
    <property type="molecule type" value="Genomic_DNA"/>
</dbReference>
<dbReference type="PANTHER" id="PTHR43185:SF2">
    <property type="entry name" value="FERROUS IRON TRANSPORT PROTEIN B"/>
    <property type="match status" value="1"/>
</dbReference>
<dbReference type="AlphaFoldDB" id="R1AV51"/>
<accession>R1AV51</accession>
<feature type="transmembrane region" description="Helical" evidence="1">
    <location>
        <begin position="304"/>
        <end position="326"/>
    </location>
</feature>
<dbReference type="GO" id="GO:0015093">
    <property type="term" value="F:ferrous iron transmembrane transporter activity"/>
    <property type="evidence" value="ECO:0007669"/>
    <property type="project" value="InterPro"/>
</dbReference>
<dbReference type="PANTHER" id="PTHR43185">
    <property type="entry name" value="FERROUS IRON TRANSPORT PROTEIN B"/>
    <property type="match status" value="1"/>
</dbReference>
<feature type="transmembrane region" description="Helical" evidence="1">
    <location>
        <begin position="110"/>
        <end position="129"/>
    </location>
</feature>
<gene>
    <name evidence="4" type="ORF">L21TH_0945</name>
</gene>
<evidence type="ECO:0000313" key="5">
    <source>
        <dbReference type="Proteomes" id="UP000013378"/>
    </source>
</evidence>
<feature type="transmembrane region" description="Helical" evidence="1">
    <location>
        <begin position="407"/>
        <end position="427"/>
    </location>
</feature>
<proteinExistence type="predicted"/>
<dbReference type="Pfam" id="PF07670">
    <property type="entry name" value="Gate"/>
    <property type="match status" value="2"/>
</dbReference>
<dbReference type="GO" id="GO:0005886">
    <property type="term" value="C:plasma membrane"/>
    <property type="evidence" value="ECO:0007669"/>
    <property type="project" value="TreeGrafter"/>
</dbReference>
<evidence type="ECO:0000259" key="3">
    <source>
        <dbReference type="Pfam" id="PF07670"/>
    </source>
</evidence>
<dbReference type="InterPro" id="IPR011642">
    <property type="entry name" value="Gate_dom"/>
</dbReference>
<dbReference type="InterPro" id="IPR050860">
    <property type="entry name" value="FeoB_GTPase"/>
</dbReference>
<organism evidence="4 5">
    <name type="scientific">Caldisalinibacter kiritimatiensis</name>
    <dbReference type="NCBI Taxonomy" id="1304284"/>
    <lineage>
        <taxon>Bacteria</taxon>
        <taxon>Bacillati</taxon>
        <taxon>Bacillota</taxon>
        <taxon>Tissierellia</taxon>
        <taxon>Tissierellales</taxon>
        <taxon>Thermohalobacteraceae</taxon>
        <taxon>Caldisalinibacter</taxon>
    </lineage>
</organism>
<evidence type="ECO:0000259" key="2">
    <source>
        <dbReference type="Pfam" id="PF07664"/>
    </source>
</evidence>
<dbReference type="PATRIC" id="fig|1304284.3.peg.931"/>
<comment type="caution">
    <text evidence="4">The sequence shown here is derived from an EMBL/GenBank/DDBJ whole genome shotgun (WGS) entry which is preliminary data.</text>
</comment>
<feature type="transmembrane region" description="Helical" evidence="1">
    <location>
        <begin position="439"/>
        <end position="464"/>
    </location>
</feature>
<evidence type="ECO:0000256" key="1">
    <source>
        <dbReference type="SAM" id="Phobius"/>
    </source>
</evidence>
<keyword evidence="1" id="KW-1133">Transmembrane helix</keyword>
<keyword evidence="1" id="KW-0812">Transmembrane</keyword>
<dbReference type="OrthoDB" id="9809127at2"/>
<feature type="domain" description="Nucleoside transporter/FeoB GTPase Gate" evidence="3">
    <location>
        <begin position="310"/>
        <end position="432"/>
    </location>
</feature>
<dbReference type="eggNOG" id="COG0370">
    <property type="taxonomic scope" value="Bacteria"/>
</dbReference>
<feature type="domain" description="Ferrous iron transport protein B C-terminal" evidence="2">
    <location>
        <begin position="250"/>
        <end position="299"/>
    </location>
</feature>
<reference evidence="4 5" key="1">
    <citation type="journal article" date="2015" name="Geomicrobiol. J.">
        <title>Caldisalinibacter kiritimatiensis gen. nov., sp. nov., a moderately thermohalophilic thiosulfate-reducing bacterium from a hypersaline microbial mat.</title>
        <authorList>
            <person name="Ben Hania W."/>
            <person name="Joseph M."/>
            <person name="Fiebig A."/>
            <person name="Bunk B."/>
            <person name="Klenk H.-P."/>
            <person name="Fardeau M.-L."/>
            <person name="Spring S."/>
        </authorList>
    </citation>
    <scope>NUCLEOTIDE SEQUENCE [LARGE SCALE GENOMIC DNA]</scope>
    <source>
        <strain evidence="4 5">L21-TH-D2</strain>
    </source>
</reference>
<evidence type="ECO:0000313" key="4">
    <source>
        <dbReference type="EMBL" id="EOD01043.1"/>
    </source>
</evidence>